<feature type="transmembrane region" description="Helical" evidence="7">
    <location>
        <begin position="43"/>
        <end position="63"/>
    </location>
</feature>
<evidence type="ECO:0000313" key="10">
    <source>
        <dbReference type="Proteomes" id="UP000319142"/>
    </source>
</evidence>
<dbReference type="InterPro" id="IPR036259">
    <property type="entry name" value="MFS_trans_sf"/>
</dbReference>
<dbReference type="InterPro" id="IPR001958">
    <property type="entry name" value="Tet-R_TetA/multi-R_MdtG-like"/>
</dbReference>
<dbReference type="PANTHER" id="PTHR23517">
    <property type="entry name" value="RESISTANCE PROTEIN MDTM, PUTATIVE-RELATED-RELATED"/>
    <property type="match status" value="1"/>
</dbReference>
<dbReference type="AlphaFoldDB" id="A0A558BHK0"/>
<feature type="transmembrane region" description="Helical" evidence="7">
    <location>
        <begin position="162"/>
        <end position="181"/>
    </location>
</feature>
<feature type="domain" description="Major facilitator superfamily (MFS) profile" evidence="8">
    <location>
        <begin position="8"/>
        <end position="389"/>
    </location>
</feature>
<sequence>MNALEKRSVVALASVYAMRMLGLFMVMPVFVLLGSDLKGATPALIGFAIGAYGLSQALLQIPFGLLSDRVGRKRMIYIGLVLFAAGSVLAGATDSIYVVIAGRILQGAGAIASVLMALLSDLTREEQRTKAMATVGISIGLSFSVSLVMGPLLGAAWGLSGIFYTTAVLAVLALVVVARVVPTPHQHKVSADTHPAREMVSRVLADGRLLRLDVGIFILHFVLTALFLVFPTMLQDQLGLKASSHWWFYLSVMITSFFAMVPFIIIGEKKRKMKPVLCGAIALLALAAASMTGVGQSLWLAWAVLFFFFMAFNLLEASLPSLISKEAPAAAKGTAMGVYSTSQFFGAFLGGALGGWLLQTAGLEGVLWLMAAALVVWLLVALTMPAPGYTTSFVVQLKNAVSISFDEIDQNLRKLPGVEDVVIVEEAAMAYLKVDRQHFREEQLAHFEFVRQGSTT</sequence>
<dbReference type="Gene3D" id="3.30.70.100">
    <property type="match status" value="1"/>
</dbReference>
<feature type="transmembrane region" description="Helical" evidence="7">
    <location>
        <begin position="336"/>
        <end position="359"/>
    </location>
</feature>
<organism evidence="9 10">
    <name type="scientific">Marinobacter vinifirmus</name>
    <dbReference type="NCBI Taxonomy" id="355591"/>
    <lineage>
        <taxon>Bacteria</taxon>
        <taxon>Pseudomonadati</taxon>
        <taxon>Pseudomonadota</taxon>
        <taxon>Gammaproteobacteria</taxon>
        <taxon>Pseudomonadales</taxon>
        <taxon>Marinobacteraceae</taxon>
        <taxon>Marinobacter</taxon>
    </lineage>
</organism>
<evidence type="ECO:0000313" key="9">
    <source>
        <dbReference type="EMBL" id="TVT35989.1"/>
    </source>
</evidence>
<feature type="transmembrane region" description="Helical" evidence="7">
    <location>
        <begin position="246"/>
        <end position="266"/>
    </location>
</feature>
<evidence type="ECO:0000256" key="6">
    <source>
        <dbReference type="ARBA" id="ARBA00023136"/>
    </source>
</evidence>
<dbReference type="SUPFAM" id="SSF103473">
    <property type="entry name" value="MFS general substrate transporter"/>
    <property type="match status" value="1"/>
</dbReference>
<dbReference type="Gene3D" id="1.20.1250.20">
    <property type="entry name" value="MFS general substrate transporter like domains"/>
    <property type="match status" value="1"/>
</dbReference>
<accession>A0A558BHK0</accession>
<evidence type="ECO:0000259" key="8">
    <source>
        <dbReference type="PROSITE" id="PS50850"/>
    </source>
</evidence>
<dbReference type="RefSeq" id="WP_273131840.1">
    <property type="nucleotide sequence ID" value="NZ_VMRX01000002.1"/>
</dbReference>
<reference evidence="9 10" key="1">
    <citation type="submission" date="2019-07" db="EMBL/GenBank/DDBJ databases">
        <title>The pathways for chlorine oxyanion respiration interact through the shared metabolite chlorate.</title>
        <authorList>
            <person name="Barnum T.P."/>
            <person name="Cheng Y."/>
            <person name="Hill K.A."/>
            <person name="Lucas L.N."/>
            <person name="Carlson H.K."/>
            <person name="Coates J.D."/>
        </authorList>
    </citation>
    <scope>NUCLEOTIDE SEQUENCE [LARGE SCALE GENOMIC DNA]</scope>
    <source>
        <strain evidence="9">UCB</strain>
    </source>
</reference>
<feature type="transmembrane region" description="Helical" evidence="7">
    <location>
        <begin position="365"/>
        <end position="384"/>
    </location>
</feature>
<evidence type="ECO:0000256" key="4">
    <source>
        <dbReference type="ARBA" id="ARBA00022692"/>
    </source>
</evidence>
<dbReference type="PANTHER" id="PTHR23517:SF2">
    <property type="entry name" value="MULTIDRUG RESISTANCE PROTEIN MDTH"/>
    <property type="match status" value="1"/>
</dbReference>
<dbReference type="InterPro" id="IPR011701">
    <property type="entry name" value="MFS"/>
</dbReference>
<keyword evidence="2" id="KW-0813">Transport</keyword>
<evidence type="ECO:0000256" key="1">
    <source>
        <dbReference type="ARBA" id="ARBA00004651"/>
    </source>
</evidence>
<evidence type="ECO:0000256" key="2">
    <source>
        <dbReference type="ARBA" id="ARBA00022448"/>
    </source>
</evidence>
<feature type="transmembrane region" description="Helical" evidence="7">
    <location>
        <begin position="273"/>
        <end position="291"/>
    </location>
</feature>
<dbReference type="PRINTS" id="PR01035">
    <property type="entry name" value="TCRTETA"/>
</dbReference>
<feature type="transmembrane region" description="Helical" evidence="7">
    <location>
        <begin position="209"/>
        <end position="234"/>
    </location>
</feature>
<keyword evidence="5 7" id="KW-1133">Transmembrane helix</keyword>
<dbReference type="Pfam" id="PF07690">
    <property type="entry name" value="MFS_1"/>
    <property type="match status" value="1"/>
</dbReference>
<dbReference type="GO" id="GO:0022857">
    <property type="term" value="F:transmembrane transporter activity"/>
    <property type="evidence" value="ECO:0007669"/>
    <property type="project" value="InterPro"/>
</dbReference>
<proteinExistence type="predicted"/>
<feature type="transmembrane region" description="Helical" evidence="7">
    <location>
        <begin position="131"/>
        <end position="156"/>
    </location>
</feature>
<evidence type="ECO:0000256" key="5">
    <source>
        <dbReference type="ARBA" id="ARBA00022989"/>
    </source>
</evidence>
<dbReference type="GO" id="GO:0005886">
    <property type="term" value="C:plasma membrane"/>
    <property type="evidence" value="ECO:0007669"/>
    <property type="project" value="UniProtKB-SubCell"/>
</dbReference>
<feature type="transmembrane region" description="Helical" evidence="7">
    <location>
        <begin position="297"/>
        <end position="315"/>
    </location>
</feature>
<keyword evidence="6 7" id="KW-0472">Membrane</keyword>
<dbReference type="Proteomes" id="UP000319142">
    <property type="component" value="Unassembled WGS sequence"/>
</dbReference>
<evidence type="ECO:0000256" key="3">
    <source>
        <dbReference type="ARBA" id="ARBA00022475"/>
    </source>
</evidence>
<feature type="transmembrane region" description="Helical" evidence="7">
    <location>
        <begin position="9"/>
        <end position="31"/>
    </location>
</feature>
<feature type="transmembrane region" description="Helical" evidence="7">
    <location>
        <begin position="98"/>
        <end position="119"/>
    </location>
</feature>
<dbReference type="EMBL" id="VMRX01000002">
    <property type="protein sequence ID" value="TVT35989.1"/>
    <property type="molecule type" value="Genomic_DNA"/>
</dbReference>
<comment type="subcellular location">
    <subcellularLocation>
        <location evidence="1">Cell membrane</location>
        <topology evidence="1">Multi-pass membrane protein</topology>
    </subcellularLocation>
</comment>
<keyword evidence="3" id="KW-1003">Cell membrane</keyword>
<dbReference type="PROSITE" id="PS50850">
    <property type="entry name" value="MFS"/>
    <property type="match status" value="1"/>
</dbReference>
<gene>
    <name evidence="9" type="ORF">FHK81_01885</name>
</gene>
<name>A0A558BHK0_9GAMM</name>
<comment type="caution">
    <text evidence="9">The sequence shown here is derived from an EMBL/GenBank/DDBJ whole genome shotgun (WGS) entry which is preliminary data.</text>
</comment>
<dbReference type="InterPro" id="IPR050171">
    <property type="entry name" value="MFS_Transporters"/>
</dbReference>
<protein>
    <submittedName>
        <fullName evidence="9">MFS transporter</fullName>
    </submittedName>
</protein>
<keyword evidence="4 7" id="KW-0812">Transmembrane</keyword>
<evidence type="ECO:0000256" key="7">
    <source>
        <dbReference type="SAM" id="Phobius"/>
    </source>
</evidence>
<dbReference type="InterPro" id="IPR020846">
    <property type="entry name" value="MFS_dom"/>
</dbReference>
<feature type="transmembrane region" description="Helical" evidence="7">
    <location>
        <begin position="75"/>
        <end position="92"/>
    </location>
</feature>
<dbReference type="CDD" id="cd17472">
    <property type="entry name" value="MFS_YajR_like"/>
    <property type="match status" value="1"/>
</dbReference>